<proteinExistence type="predicted"/>
<comment type="caution">
    <text evidence="1">The sequence shown here is derived from an EMBL/GenBank/DDBJ whole genome shotgun (WGS) entry which is preliminary data.</text>
</comment>
<evidence type="ECO:0000313" key="1">
    <source>
        <dbReference type="EMBL" id="CAK7930562.1"/>
    </source>
</evidence>
<dbReference type="InterPro" id="IPR043502">
    <property type="entry name" value="DNA/RNA_pol_sf"/>
</dbReference>
<dbReference type="PANTHER" id="PTHR11439:SF483">
    <property type="entry name" value="PEPTIDE SYNTHASE GLIP-LIKE, PUTATIVE (AFU_ORTHOLOGUE AFUA_3G12920)-RELATED"/>
    <property type="match status" value="1"/>
</dbReference>
<protein>
    <submittedName>
        <fullName evidence="1">Uncharacterized protein</fullName>
    </submittedName>
</protein>
<dbReference type="EMBL" id="CAKLBY020000168">
    <property type="protein sequence ID" value="CAK7930562.1"/>
    <property type="molecule type" value="Genomic_DNA"/>
</dbReference>
<dbReference type="SUPFAM" id="SSF56672">
    <property type="entry name" value="DNA/RNA polymerases"/>
    <property type="match status" value="1"/>
</dbReference>
<organism evidence="1 2">
    <name type="scientific">Peronospora matthiolae</name>
    <dbReference type="NCBI Taxonomy" id="2874970"/>
    <lineage>
        <taxon>Eukaryota</taxon>
        <taxon>Sar</taxon>
        <taxon>Stramenopiles</taxon>
        <taxon>Oomycota</taxon>
        <taxon>Peronosporomycetes</taxon>
        <taxon>Peronosporales</taxon>
        <taxon>Peronosporaceae</taxon>
        <taxon>Peronospora</taxon>
    </lineage>
</organism>
<evidence type="ECO:0000313" key="2">
    <source>
        <dbReference type="Proteomes" id="UP001162060"/>
    </source>
</evidence>
<accession>A0AAV1UAD0</accession>
<sequence length="254" mass="28599">MGKLKFFLGIEIERDDLGGTLSLRQNKFAKDILEKFGMLNSNSVRSPRDPGLKLTKAMCEGGCKHEETMASFPYRNAVGCLMYLTVGTRPDLAAAVGVPSQFASEPCPTHWQALKRVFRYVNGTRTHGIEFQASEDDSLQGYSDADWDGDIESRRSTSGFIMNNSRIGWRRKKQRTVALSSTEAEYMALSEATQEAVWLRVFLCELGEMTSNQAVKIFEDDQGSIALAKNPEFHKRTKHIDIRYHFAREKVGEG</sequence>
<reference evidence="1" key="1">
    <citation type="submission" date="2024-01" db="EMBL/GenBank/DDBJ databases">
        <authorList>
            <person name="Webb A."/>
        </authorList>
    </citation>
    <scope>NUCLEOTIDE SEQUENCE</scope>
    <source>
        <strain evidence="1">Pm1</strain>
    </source>
</reference>
<dbReference type="CDD" id="cd09272">
    <property type="entry name" value="RNase_HI_RT_Ty1"/>
    <property type="match status" value="1"/>
</dbReference>
<gene>
    <name evidence="1" type="ORF">PM001_LOCUS15712</name>
</gene>
<dbReference type="Proteomes" id="UP001162060">
    <property type="component" value="Unassembled WGS sequence"/>
</dbReference>
<dbReference type="AlphaFoldDB" id="A0AAV1UAD0"/>
<dbReference type="PANTHER" id="PTHR11439">
    <property type="entry name" value="GAG-POL-RELATED RETROTRANSPOSON"/>
    <property type="match status" value="1"/>
</dbReference>
<name>A0AAV1UAD0_9STRA</name>